<dbReference type="EMBL" id="JACJIA010000013">
    <property type="protein sequence ID" value="MBA8955884.1"/>
    <property type="molecule type" value="Genomic_DNA"/>
</dbReference>
<protein>
    <submittedName>
        <fullName evidence="2">Uncharacterized protein</fullName>
    </submittedName>
</protein>
<dbReference type="RefSeq" id="WP_220510254.1">
    <property type="nucleotide sequence ID" value="NZ_BAAALP010000026.1"/>
</dbReference>
<keyword evidence="1" id="KW-0812">Transmembrane</keyword>
<evidence type="ECO:0000313" key="3">
    <source>
        <dbReference type="Proteomes" id="UP000572680"/>
    </source>
</evidence>
<evidence type="ECO:0000313" key="2">
    <source>
        <dbReference type="EMBL" id="MBA8955884.1"/>
    </source>
</evidence>
<gene>
    <name evidence="2" type="ORF">HNR61_007566</name>
</gene>
<dbReference type="AlphaFoldDB" id="A0A7W3LX76"/>
<accession>A0A7W3LX76</accession>
<reference evidence="2 3" key="1">
    <citation type="submission" date="2020-08" db="EMBL/GenBank/DDBJ databases">
        <title>Genomic Encyclopedia of Type Strains, Phase IV (KMG-IV): sequencing the most valuable type-strain genomes for metagenomic binning, comparative biology and taxonomic classification.</title>
        <authorList>
            <person name="Goeker M."/>
        </authorList>
    </citation>
    <scope>NUCLEOTIDE SEQUENCE [LARGE SCALE GENOMIC DNA]</scope>
    <source>
        <strain evidence="2 3">DSM 44197</strain>
    </source>
</reference>
<dbReference type="Proteomes" id="UP000572680">
    <property type="component" value="Unassembled WGS sequence"/>
</dbReference>
<keyword evidence="3" id="KW-1185">Reference proteome</keyword>
<feature type="transmembrane region" description="Helical" evidence="1">
    <location>
        <begin position="57"/>
        <end position="83"/>
    </location>
</feature>
<evidence type="ECO:0000256" key="1">
    <source>
        <dbReference type="SAM" id="Phobius"/>
    </source>
</evidence>
<comment type="caution">
    <text evidence="2">The sequence shown here is derived from an EMBL/GenBank/DDBJ whole genome shotgun (WGS) entry which is preliminary data.</text>
</comment>
<organism evidence="2 3">
    <name type="scientific">Actinomadura namibiensis</name>
    <dbReference type="NCBI Taxonomy" id="182080"/>
    <lineage>
        <taxon>Bacteria</taxon>
        <taxon>Bacillati</taxon>
        <taxon>Actinomycetota</taxon>
        <taxon>Actinomycetes</taxon>
        <taxon>Streptosporangiales</taxon>
        <taxon>Thermomonosporaceae</taxon>
        <taxon>Actinomadura</taxon>
    </lineage>
</organism>
<sequence>MRAAERGTAFRRMGLDGTPILVIGARVYSAGKPARPTPIIAFVTVSLNEEAADLRSLASGVAVADAAVLLVAFVLALAAASCCRCGGWATRPSGSGGGGWTPGSP</sequence>
<keyword evidence="1" id="KW-0472">Membrane</keyword>
<keyword evidence="1" id="KW-1133">Transmembrane helix</keyword>
<name>A0A7W3LX76_ACTNM</name>
<proteinExistence type="predicted"/>